<evidence type="ECO:0000313" key="2">
    <source>
        <dbReference type="EMBL" id="CAG5131428.1"/>
    </source>
</evidence>
<evidence type="ECO:0000313" key="3">
    <source>
        <dbReference type="Proteomes" id="UP000678393"/>
    </source>
</evidence>
<protein>
    <recommendedName>
        <fullName evidence="1">Glycosyl hydrolase family 38 C-terminal domain-containing protein</fullName>
    </recommendedName>
</protein>
<name>A0A8S3ZTS7_9EUPU</name>
<keyword evidence="3" id="KW-1185">Reference proteome</keyword>
<dbReference type="InterPro" id="IPR011682">
    <property type="entry name" value="Glyco_hydro_38_C"/>
</dbReference>
<dbReference type="EMBL" id="CAJHNH020004646">
    <property type="protein sequence ID" value="CAG5131428.1"/>
    <property type="molecule type" value="Genomic_DNA"/>
</dbReference>
<proteinExistence type="predicted"/>
<dbReference type="GO" id="GO:0005764">
    <property type="term" value="C:lysosome"/>
    <property type="evidence" value="ECO:0007669"/>
    <property type="project" value="TreeGrafter"/>
</dbReference>
<dbReference type="InterPro" id="IPR050843">
    <property type="entry name" value="Glycosyl_Hydrlase_38"/>
</dbReference>
<feature type="domain" description="Glycosyl hydrolase family 38 C-terminal" evidence="1">
    <location>
        <begin position="1"/>
        <end position="141"/>
    </location>
</feature>
<dbReference type="Pfam" id="PF07748">
    <property type="entry name" value="Glyco_hydro_38C"/>
    <property type="match status" value="1"/>
</dbReference>
<accession>A0A8S3ZTS7</accession>
<dbReference type="OrthoDB" id="2016903at2759"/>
<dbReference type="GO" id="GO:0004559">
    <property type="term" value="F:alpha-mannosidase activity"/>
    <property type="evidence" value="ECO:0007669"/>
    <property type="project" value="InterPro"/>
</dbReference>
<dbReference type="PANTHER" id="PTHR11607">
    <property type="entry name" value="ALPHA-MANNOSIDASE"/>
    <property type="match status" value="1"/>
</dbReference>
<feature type="non-terminal residue" evidence="2">
    <location>
        <position position="1"/>
    </location>
</feature>
<reference evidence="2" key="1">
    <citation type="submission" date="2021-04" db="EMBL/GenBank/DDBJ databases">
        <authorList>
            <consortium name="Molecular Ecology Group"/>
        </authorList>
    </citation>
    <scope>NUCLEOTIDE SEQUENCE</scope>
</reference>
<dbReference type="GO" id="GO:0030246">
    <property type="term" value="F:carbohydrate binding"/>
    <property type="evidence" value="ECO:0007669"/>
    <property type="project" value="InterPro"/>
</dbReference>
<dbReference type="PANTHER" id="PTHR11607:SF3">
    <property type="entry name" value="LYSOSOMAL ALPHA-MANNOSIDASE"/>
    <property type="match status" value="1"/>
</dbReference>
<organism evidence="2 3">
    <name type="scientific">Candidula unifasciata</name>
    <dbReference type="NCBI Taxonomy" id="100452"/>
    <lineage>
        <taxon>Eukaryota</taxon>
        <taxon>Metazoa</taxon>
        <taxon>Spiralia</taxon>
        <taxon>Lophotrochozoa</taxon>
        <taxon>Mollusca</taxon>
        <taxon>Gastropoda</taxon>
        <taxon>Heterobranchia</taxon>
        <taxon>Euthyneura</taxon>
        <taxon>Panpulmonata</taxon>
        <taxon>Eupulmonata</taxon>
        <taxon>Stylommatophora</taxon>
        <taxon>Helicina</taxon>
        <taxon>Helicoidea</taxon>
        <taxon>Geomitridae</taxon>
        <taxon>Candidula</taxon>
    </lineage>
</organism>
<comment type="caution">
    <text evidence="2">The sequence shown here is derived from an EMBL/GenBank/DDBJ whole genome shotgun (WGS) entry which is preliminary data.</text>
</comment>
<feature type="non-terminal residue" evidence="2">
    <location>
        <position position="141"/>
    </location>
</feature>
<dbReference type="InterPro" id="IPR011013">
    <property type="entry name" value="Gal_mutarotase_sf_dom"/>
</dbReference>
<dbReference type="AlphaFoldDB" id="A0A8S3ZTS7"/>
<sequence>HLSLTFSAKTGKLVSIYNKDSQVKENVSQELVYYMGQPSSPRASGAYVFVPVDAVPKSVAPDKVEIKVIKGKLVQEVHQKFASWAYQIVRLYEGAKYAEFQWVVGPLDDSMGKEVVSKFTTSLNSDDKFYTDSNGREMMER</sequence>
<evidence type="ECO:0000259" key="1">
    <source>
        <dbReference type="Pfam" id="PF07748"/>
    </source>
</evidence>
<dbReference type="GO" id="GO:0006013">
    <property type="term" value="P:mannose metabolic process"/>
    <property type="evidence" value="ECO:0007669"/>
    <property type="project" value="InterPro"/>
</dbReference>
<dbReference type="SUPFAM" id="SSF74650">
    <property type="entry name" value="Galactose mutarotase-like"/>
    <property type="match status" value="1"/>
</dbReference>
<dbReference type="Gene3D" id="2.70.98.30">
    <property type="entry name" value="Golgi alpha-mannosidase II, domain 4"/>
    <property type="match status" value="1"/>
</dbReference>
<dbReference type="Proteomes" id="UP000678393">
    <property type="component" value="Unassembled WGS sequence"/>
</dbReference>
<gene>
    <name evidence="2" type="ORF">CUNI_LOCUS16986</name>
</gene>